<evidence type="ECO:0000256" key="1">
    <source>
        <dbReference type="SAM" id="Coils"/>
    </source>
</evidence>
<reference evidence="3" key="1">
    <citation type="submission" date="2020-05" db="EMBL/GenBank/DDBJ databases">
        <title>WGS assembly of Panicum virgatum.</title>
        <authorList>
            <person name="Lovell J.T."/>
            <person name="Jenkins J."/>
            <person name="Shu S."/>
            <person name="Juenger T.E."/>
            <person name="Schmutz J."/>
        </authorList>
    </citation>
    <scope>NUCLEOTIDE SEQUENCE</scope>
    <source>
        <strain evidence="3">AP13</strain>
    </source>
</reference>
<evidence type="ECO:0000313" key="4">
    <source>
        <dbReference type="Proteomes" id="UP000823388"/>
    </source>
</evidence>
<gene>
    <name evidence="3" type="ORF">PVAP13_2KG126892</name>
</gene>
<accession>A0A8T0W4Q0</accession>
<protein>
    <recommendedName>
        <fullName evidence="5">Zinc finger GRF-type domain-containing protein</fullName>
    </recommendedName>
</protein>
<dbReference type="Proteomes" id="UP000823388">
    <property type="component" value="Chromosome 2K"/>
</dbReference>
<keyword evidence="4" id="KW-1185">Reference proteome</keyword>
<name>A0A8T0W4Q0_PANVG</name>
<evidence type="ECO:0000256" key="2">
    <source>
        <dbReference type="SAM" id="MobiDB-lite"/>
    </source>
</evidence>
<feature type="region of interest" description="Disordered" evidence="2">
    <location>
        <begin position="1"/>
        <end position="26"/>
    </location>
</feature>
<comment type="caution">
    <text evidence="3">The sequence shown here is derived from an EMBL/GenBank/DDBJ whole genome shotgun (WGS) entry which is preliminary data.</text>
</comment>
<feature type="compositionally biased region" description="Polar residues" evidence="2">
    <location>
        <begin position="1"/>
        <end position="15"/>
    </location>
</feature>
<evidence type="ECO:0008006" key="5">
    <source>
        <dbReference type="Google" id="ProtNLM"/>
    </source>
</evidence>
<dbReference type="EMBL" id="CM029039">
    <property type="protein sequence ID" value="KAG2640906.1"/>
    <property type="molecule type" value="Genomic_DNA"/>
</dbReference>
<dbReference type="AlphaFoldDB" id="A0A8T0W4Q0"/>
<keyword evidence="1" id="KW-0175">Coiled coil</keyword>
<dbReference type="PANTHER" id="PTHR33248">
    <property type="entry name" value="ZINC ION-BINDING PROTEIN"/>
    <property type="match status" value="1"/>
</dbReference>
<feature type="coiled-coil region" evidence="1">
    <location>
        <begin position="124"/>
        <end position="154"/>
    </location>
</feature>
<evidence type="ECO:0000313" key="3">
    <source>
        <dbReference type="EMBL" id="KAG2640906.1"/>
    </source>
</evidence>
<organism evidence="3 4">
    <name type="scientific">Panicum virgatum</name>
    <name type="common">Blackwell switchgrass</name>
    <dbReference type="NCBI Taxonomy" id="38727"/>
    <lineage>
        <taxon>Eukaryota</taxon>
        <taxon>Viridiplantae</taxon>
        <taxon>Streptophyta</taxon>
        <taxon>Embryophyta</taxon>
        <taxon>Tracheophyta</taxon>
        <taxon>Spermatophyta</taxon>
        <taxon>Magnoliopsida</taxon>
        <taxon>Liliopsida</taxon>
        <taxon>Poales</taxon>
        <taxon>Poaceae</taxon>
        <taxon>PACMAD clade</taxon>
        <taxon>Panicoideae</taxon>
        <taxon>Panicodae</taxon>
        <taxon>Paniceae</taxon>
        <taxon>Panicinae</taxon>
        <taxon>Panicum</taxon>
        <taxon>Panicum sect. Hiantes</taxon>
    </lineage>
</organism>
<proteinExistence type="predicted"/>
<sequence>MAESTSSWVSSTGARPSSKGPPVPAREGPLDYAPAVICRCGLKAPRRVSWSDDNPGRRNNSFLMCFVPLQSAMDCKFFSWFDGEHSEFMKTLLIDLRNAVWRMKAERDEVDELQSVDVTVSRELEDQKKMNQSLQEEREGMKKKLAEKDELLQAMAMKMCAGDRSRSVCSFVCICGWCDARCDVRCCDGLMSGAVQD</sequence>